<gene>
    <name evidence="5" type="ORF">N6G96_03350</name>
</gene>
<dbReference type="SMART" id="SM00347">
    <property type="entry name" value="HTH_MARR"/>
    <property type="match status" value="1"/>
</dbReference>
<evidence type="ECO:0000313" key="5">
    <source>
        <dbReference type="EMBL" id="WPC22270.1"/>
    </source>
</evidence>
<keyword evidence="1" id="KW-0805">Transcription regulation</keyword>
<evidence type="ECO:0000256" key="1">
    <source>
        <dbReference type="ARBA" id="ARBA00023015"/>
    </source>
</evidence>
<dbReference type="PANTHER" id="PTHR42756">
    <property type="entry name" value="TRANSCRIPTIONAL REGULATOR, MARR"/>
    <property type="match status" value="1"/>
</dbReference>
<feature type="domain" description="HTH marR-type" evidence="4">
    <location>
        <begin position="5"/>
        <end position="143"/>
    </location>
</feature>
<accession>A0ABZ0Q5J8</accession>
<keyword evidence="2" id="KW-0238">DNA-binding</keyword>
<evidence type="ECO:0000259" key="4">
    <source>
        <dbReference type="PROSITE" id="PS50995"/>
    </source>
</evidence>
<dbReference type="PANTHER" id="PTHR42756:SF1">
    <property type="entry name" value="TRANSCRIPTIONAL REPRESSOR OF EMRAB OPERON"/>
    <property type="match status" value="1"/>
</dbReference>
<dbReference type="CDD" id="cd00090">
    <property type="entry name" value="HTH_ARSR"/>
    <property type="match status" value="1"/>
</dbReference>
<dbReference type="Gene3D" id="1.10.10.10">
    <property type="entry name" value="Winged helix-like DNA-binding domain superfamily/Winged helix DNA-binding domain"/>
    <property type="match status" value="1"/>
</dbReference>
<evidence type="ECO:0000256" key="2">
    <source>
        <dbReference type="ARBA" id="ARBA00023125"/>
    </source>
</evidence>
<dbReference type="InterPro" id="IPR023187">
    <property type="entry name" value="Tscrpt_reg_MarR-type_CS"/>
</dbReference>
<keyword evidence="3" id="KW-0804">Transcription</keyword>
<dbReference type="InterPro" id="IPR036390">
    <property type="entry name" value="WH_DNA-bd_sf"/>
</dbReference>
<proteinExistence type="predicted"/>
<sequence length="180" mass="20611">MSEESQELLSLFGNLFQERFFVAAAVKSSRDDETSQANQRGQLRVLRLLVAKEPLTNSQIVEELDIRPSSASVLVSKLADSGLVKKVDSPDDKRVTFISLTDKGRASLEKSRRFKNELSDSFFETLSDEEQQQFKSYMQKLLQNLNDKAPEWETKQNWAEVLGAPEGFNPKNWNHRPFQN</sequence>
<reference evidence="6" key="1">
    <citation type="submission" date="2024-06" db="EMBL/GenBank/DDBJ databases">
        <authorList>
            <person name="Chang H.C."/>
            <person name="Mun S.Y."/>
        </authorList>
    </citation>
    <scope>NUCLEOTIDE SEQUENCE [LARGE SCALE GENOMIC DNA]</scope>
    <source>
        <strain evidence="6">KT1</strain>
    </source>
</reference>
<dbReference type="PROSITE" id="PS01117">
    <property type="entry name" value="HTH_MARR_1"/>
    <property type="match status" value="1"/>
</dbReference>
<name>A0ABZ0Q5J8_9LACO</name>
<dbReference type="Proteomes" id="UP001302696">
    <property type="component" value="Chromosome"/>
</dbReference>
<dbReference type="RefSeq" id="WP_057771787.1">
    <property type="nucleotide sequence ID" value="NZ_BBIM01000036.1"/>
</dbReference>
<dbReference type="InterPro" id="IPR011991">
    <property type="entry name" value="ArsR-like_HTH"/>
</dbReference>
<protein>
    <submittedName>
        <fullName evidence="5">MarR family transcriptional regulator</fullName>
    </submittedName>
</protein>
<keyword evidence="6" id="KW-1185">Reference proteome</keyword>
<dbReference type="SUPFAM" id="SSF46785">
    <property type="entry name" value="Winged helix' DNA-binding domain"/>
    <property type="match status" value="1"/>
</dbReference>
<dbReference type="InterPro" id="IPR036388">
    <property type="entry name" value="WH-like_DNA-bd_sf"/>
</dbReference>
<organism evidence="5 6">
    <name type="scientific">Pediococcus inopinatus</name>
    <dbReference type="NCBI Taxonomy" id="114090"/>
    <lineage>
        <taxon>Bacteria</taxon>
        <taxon>Bacillati</taxon>
        <taxon>Bacillota</taxon>
        <taxon>Bacilli</taxon>
        <taxon>Lactobacillales</taxon>
        <taxon>Lactobacillaceae</taxon>
        <taxon>Pediococcus</taxon>
    </lineage>
</organism>
<dbReference type="PRINTS" id="PR00598">
    <property type="entry name" value="HTHMARR"/>
</dbReference>
<dbReference type="Pfam" id="PF01047">
    <property type="entry name" value="MarR"/>
    <property type="match status" value="1"/>
</dbReference>
<dbReference type="InterPro" id="IPR000835">
    <property type="entry name" value="HTH_MarR-typ"/>
</dbReference>
<evidence type="ECO:0000256" key="3">
    <source>
        <dbReference type="ARBA" id="ARBA00023163"/>
    </source>
</evidence>
<dbReference type="PROSITE" id="PS50995">
    <property type="entry name" value="HTH_MARR_2"/>
    <property type="match status" value="1"/>
</dbReference>
<evidence type="ECO:0000313" key="6">
    <source>
        <dbReference type="Proteomes" id="UP001302696"/>
    </source>
</evidence>
<dbReference type="EMBL" id="CP104778">
    <property type="protein sequence ID" value="WPC22270.1"/>
    <property type="molecule type" value="Genomic_DNA"/>
</dbReference>